<evidence type="ECO:0000256" key="2">
    <source>
        <dbReference type="ARBA" id="ARBA00022574"/>
    </source>
</evidence>
<feature type="binding site" evidence="12">
    <location>
        <position position="65"/>
    </location>
    <ligand>
        <name>ATP</name>
        <dbReference type="ChEBI" id="CHEBI:30616"/>
    </ligand>
</feature>
<dbReference type="RefSeq" id="XP_044382707.1">
    <property type="nucleotide sequence ID" value="XM_044526772.1"/>
</dbReference>
<evidence type="ECO:0000259" key="13">
    <source>
        <dbReference type="PROSITE" id="PS50011"/>
    </source>
</evidence>
<dbReference type="STRING" id="4565.A0A3B6KNW4"/>
<dbReference type="Gene3D" id="2.130.10.10">
    <property type="entry name" value="YVTN repeat-like/Quinoprotein amine dehydrogenase"/>
    <property type="match status" value="2"/>
</dbReference>
<dbReference type="Gene3D" id="1.10.510.10">
    <property type="entry name" value="Transferase(Phosphotransferase) domain 1"/>
    <property type="match status" value="1"/>
</dbReference>
<evidence type="ECO:0000313" key="15">
    <source>
        <dbReference type="EnsemblPlants" id="TraesCS5A02G367700.3"/>
    </source>
</evidence>
<dbReference type="GO" id="GO:0005524">
    <property type="term" value="F:ATP binding"/>
    <property type="evidence" value="ECO:0007669"/>
    <property type="project" value="UniProtKB-UniRule"/>
</dbReference>
<dbReference type="GO" id="GO:0030126">
    <property type="term" value="C:COPI vesicle coat"/>
    <property type="evidence" value="ECO:0000318"/>
    <property type="project" value="GO_Central"/>
</dbReference>
<evidence type="ECO:0000256" key="4">
    <source>
        <dbReference type="ARBA" id="ARBA00022737"/>
    </source>
</evidence>
<feature type="domain" description="MSP" evidence="14">
    <location>
        <begin position="809"/>
        <end position="940"/>
    </location>
</feature>
<dbReference type="Gramene" id="TraesNOR5A03G02745550.1">
    <property type="protein sequence ID" value="TraesNOR5A03G02745550.1"/>
    <property type="gene ID" value="TraesNOR5A03G02745550"/>
</dbReference>
<dbReference type="SMART" id="SM00220">
    <property type="entry name" value="S_TKc"/>
    <property type="match status" value="1"/>
</dbReference>
<name>A0A3B6KNW4_WHEAT</name>
<dbReference type="Gene3D" id="2.60.40.10">
    <property type="entry name" value="Immunoglobulins"/>
    <property type="match status" value="2"/>
</dbReference>
<dbReference type="GO" id="GO:0004672">
    <property type="term" value="F:protein kinase activity"/>
    <property type="evidence" value="ECO:0007669"/>
    <property type="project" value="InterPro"/>
</dbReference>
<evidence type="ECO:0000256" key="5">
    <source>
        <dbReference type="ARBA" id="ARBA00022741"/>
    </source>
</evidence>
<dbReference type="GO" id="GO:0006890">
    <property type="term" value="P:retrograde vesicle-mediated transport, Golgi to endoplasmic reticulum"/>
    <property type="evidence" value="ECO:0000318"/>
    <property type="project" value="GO_Central"/>
</dbReference>
<dbReference type="SUPFAM" id="SSF49354">
    <property type="entry name" value="PapD-like"/>
    <property type="match status" value="2"/>
</dbReference>
<dbReference type="PROSITE" id="PS50202">
    <property type="entry name" value="MSP"/>
    <property type="match status" value="2"/>
</dbReference>
<evidence type="ECO:0000256" key="6">
    <source>
        <dbReference type="ARBA" id="ARBA00022777"/>
    </source>
</evidence>
<dbReference type="SMART" id="SM00320">
    <property type="entry name" value="WD40"/>
    <property type="match status" value="12"/>
</dbReference>
<evidence type="ECO:0000256" key="1">
    <source>
        <dbReference type="ARBA" id="ARBA00004156"/>
    </source>
</evidence>
<protein>
    <recommendedName>
        <fullName evidence="10">Beta'-coat protein</fullName>
    </recommendedName>
</protein>
<keyword evidence="8" id="KW-0968">Cytoplasmic vesicle</keyword>
<dbReference type="PROSITE" id="PS50294">
    <property type="entry name" value="WD_REPEATS_REGION"/>
    <property type="match status" value="4"/>
</dbReference>
<dbReference type="InterPro" id="IPR000719">
    <property type="entry name" value="Prot_kinase_dom"/>
</dbReference>
<feature type="domain" description="MSP" evidence="14">
    <location>
        <begin position="325"/>
        <end position="469"/>
    </location>
</feature>
<keyword evidence="6" id="KW-0418">Kinase</keyword>
<dbReference type="PROSITE" id="PS50082">
    <property type="entry name" value="WD_REPEATS_2"/>
    <property type="match status" value="5"/>
</dbReference>
<dbReference type="Gramene" id="TraesLAC5A03G02676330.1">
    <property type="protein sequence ID" value="TraesLAC5A03G02676330.1"/>
    <property type="gene ID" value="TraesLAC5A03G02676330"/>
</dbReference>
<evidence type="ECO:0000256" key="7">
    <source>
        <dbReference type="ARBA" id="ARBA00022840"/>
    </source>
</evidence>
<dbReference type="Gramene" id="TraesCS5A02G367700.3">
    <property type="protein sequence ID" value="TraesCS5A02G367700.3"/>
    <property type="gene ID" value="TraesCS5A02G367700"/>
</dbReference>
<proteinExistence type="predicted"/>
<reference evidence="15" key="2">
    <citation type="submission" date="2018-10" db="UniProtKB">
        <authorList>
            <consortium name="EnsemblPlants"/>
        </authorList>
    </citation>
    <scope>IDENTIFICATION</scope>
</reference>
<feature type="repeat" description="WD" evidence="11">
    <location>
        <begin position="1055"/>
        <end position="1087"/>
    </location>
</feature>
<dbReference type="GO" id="GO:0006891">
    <property type="term" value="P:intra-Golgi vesicle-mediated transport"/>
    <property type="evidence" value="ECO:0000318"/>
    <property type="project" value="GO_Central"/>
</dbReference>
<organism evidence="15">
    <name type="scientific">Triticum aestivum</name>
    <name type="common">Wheat</name>
    <dbReference type="NCBI Taxonomy" id="4565"/>
    <lineage>
        <taxon>Eukaryota</taxon>
        <taxon>Viridiplantae</taxon>
        <taxon>Streptophyta</taxon>
        <taxon>Embryophyta</taxon>
        <taxon>Tracheophyta</taxon>
        <taxon>Spermatophyta</taxon>
        <taxon>Magnoliopsida</taxon>
        <taxon>Liliopsida</taxon>
        <taxon>Poales</taxon>
        <taxon>Poaceae</taxon>
        <taxon>BOP clade</taxon>
        <taxon>Pooideae</taxon>
        <taxon>Triticodae</taxon>
        <taxon>Triticeae</taxon>
        <taxon>Triticinae</taxon>
        <taxon>Triticum</taxon>
    </lineage>
</organism>
<dbReference type="EnsemblPlants" id="TraesCS5A02G367700.3">
    <property type="protein sequence ID" value="TraesCS5A02G367700.3"/>
    <property type="gene ID" value="TraesCS5A02G367700"/>
</dbReference>
<keyword evidence="5 12" id="KW-0547">Nucleotide-binding</keyword>
<dbReference type="GeneID" id="123104856"/>
<evidence type="ECO:0000259" key="14">
    <source>
        <dbReference type="PROSITE" id="PS50202"/>
    </source>
</evidence>
<dbReference type="OrthoDB" id="693409at2759"/>
<evidence type="ECO:0000256" key="3">
    <source>
        <dbReference type="ARBA" id="ARBA00022679"/>
    </source>
</evidence>
<dbReference type="GO" id="GO:0006888">
    <property type="term" value="P:endoplasmic reticulum to Golgi vesicle-mediated transport"/>
    <property type="evidence" value="ECO:0000318"/>
    <property type="project" value="GO_Central"/>
</dbReference>
<evidence type="ECO:0000256" key="10">
    <source>
        <dbReference type="ARBA" id="ARBA00032920"/>
    </source>
</evidence>
<keyword evidence="4" id="KW-0677">Repeat</keyword>
<dbReference type="InterPro" id="IPR008271">
    <property type="entry name" value="Ser/Thr_kinase_AS"/>
</dbReference>
<dbReference type="InterPro" id="IPR017441">
    <property type="entry name" value="Protein_kinase_ATP_BS"/>
</dbReference>
<dbReference type="InterPro" id="IPR013783">
    <property type="entry name" value="Ig-like_fold"/>
</dbReference>
<dbReference type="Proteomes" id="UP000019116">
    <property type="component" value="Chromosome 5A"/>
</dbReference>
<dbReference type="FunFam" id="2.130.10.10:FF:000016">
    <property type="entry name" value="Coatomer alpha subunit, putative"/>
    <property type="match status" value="2"/>
</dbReference>
<keyword evidence="2 11" id="KW-0853">WD repeat</keyword>
<dbReference type="CDD" id="cd00200">
    <property type="entry name" value="WD40"/>
    <property type="match status" value="1"/>
</dbReference>
<dbReference type="InterPro" id="IPR036322">
    <property type="entry name" value="WD40_repeat_dom_sf"/>
</dbReference>
<keyword evidence="7 12" id="KW-0067">ATP-binding</keyword>
<feature type="repeat" description="WD" evidence="11">
    <location>
        <begin position="640"/>
        <end position="683"/>
    </location>
</feature>
<dbReference type="PANTHER" id="PTHR19876">
    <property type="entry name" value="COATOMER"/>
    <property type="match status" value="1"/>
</dbReference>
<feature type="repeat" description="WD" evidence="11">
    <location>
        <begin position="1099"/>
        <end position="1141"/>
    </location>
</feature>
<dbReference type="Gene3D" id="3.30.200.20">
    <property type="entry name" value="Phosphorylase Kinase, domain 1"/>
    <property type="match status" value="1"/>
</dbReference>
<sequence length="1354" mass="153951">MGCRDTAALNDLELMLLDETADPKALPLSLLKDITNDFSNDRQIGRGGFALVYQGVLESGTVAVKRLSDMCMDEKKFHGEVQCLMKARHKNIVRFLGYCADTQGNMLSYNGKLVMADVRQRLLCFEYMSKGSLRDYISDESCGLEWRKRYQIIIGICQGLNYLHENRIVHLDLKPENVLLDDNMVPKITDFGLSRYFEERQTSQSITSNISGTLGYIAPELYDGEKITIQSDIYSLGIIIIEILTGRKGCPDVEVVLERWCERLGKSLEDTHVEQVRVCTEIGIECSDFNPAKRPVSTHKIIERLKETETTDEVSSVLSSTVPTKLFVHPHLLCFPCVPNKLIPSSLNLRNFTDEHFAFRLVESYAEETERRFAKLPLYGVVSPRSTHTLSLTLQERDEKSIHLVLESSTFKDAHMPMYCSEFRGDKFLEETKEKGNMVQQVIVKAVATTAQREITSELIPNKTKILFKKSPFTSLDCQDVNLTKQWIITGHTRGYVCIWDGQTQRKVDSFKVSTDKVVLVKFIVRKQWFVAGAEDGFIHIYNYETKRQQVPSFTAHAGKMTSLAVHPSKPYLMSWSSDEMKLWDWDKAWECTQTFKCKHLGYICQVMFDPKNTNSFVTASANHMIDVWDFDSPQCKYTLSGHWDRVNCLDFFTHDNQQYLITGSSDCSAKIWDMHSNMCTHTLHASMSPVMSVMFHPNLQVLITGLEDGTVYLWSSTNFRLERIINPPVIEPPAWGFGWIYNIFSSPVSEHVWGLACSMKSKGFVFGRGETVAMVDVGNVNNQEESSHHSVPQIRADKSTQLIDNSGLLEVHPSDLRFPLQPHKSTTCSLDLTNHTYERVAFRLVQKNKSHSFGEEEDSLLSNVPIYGFIASRSTYTLVVTTKEWPDQGDDTSLDLLLQSSISGDKFIVPFENETECVDLFEELKEMGNVVHELTLKAVFYAQEEVTREIRSATKKVDALGFGNRLVCLDAHPTETWILTCKFFGDVHMWDLVSQEKKALYSFHVYQNGTRGLSATVRFLKFIARKQWFLAGADDGFIHVCTYGTEIVQQITSFRAGSSSVTAMTIHPTQPYVLSSAYESPIRLWNWEEGWQCTRTFDDERSGTVRQITFNPKDANCFASASEDQTVKVWNLDSPKSSYTLFGHLAQVNCLDFFAHADQQYLISGSDDLTARIWDLENRVCVYTIRALMAPVLSVLCLLPDHPYLTIGLKDGTLHLFSSANFRLVRIIDLGCSKVRSVNLMGSVRVVIEQEGAVSIMDIDPEQQGGIISEVGANMVDAVRLDVASEAQLDIFQEHKEDLSSTTRHLPRTQRGFVRCSVRDRKYEFHTGVRNAMGYNNRLVLTEFRPQRKEIRK</sequence>
<dbReference type="PROSITE" id="PS00678">
    <property type="entry name" value="WD_REPEATS_1"/>
    <property type="match status" value="2"/>
</dbReference>
<accession>A0A3B6KNW4</accession>
<dbReference type="SUPFAM" id="SSF56112">
    <property type="entry name" value="Protein kinase-like (PK-like)"/>
    <property type="match status" value="1"/>
</dbReference>
<dbReference type="GO" id="GO:0006886">
    <property type="term" value="P:intracellular protein transport"/>
    <property type="evidence" value="ECO:0000318"/>
    <property type="project" value="GO_Central"/>
</dbReference>
<comment type="subcellular location">
    <subcellularLocation>
        <location evidence="1">Cytoplasmic vesicle membrane</location>
    </subcellularLocation>
</comment>
<dbReference type="Pfam" id="PF00069">
    <property type="entry name" value="Pkinase"/>
    <property type="match status" value="1"/>
</dbReference>
<dbReference type="InterPro" id="IPR001680">
    <property type="entry name" value="WD40_rpt"/>
</dbReference>
<dbReference type="Gramene" id="TraesKAR5A01G0344890.1">
    <property type="protein sequence ID" value="cds.TraesKAR5A01G0344890.1"/>
    <property type="gene ID" value="TraesKAR5A01G0344890"/>
</dbReference>
<keyword evidence="3" id="KW-0808">Transferase</keyword>
<reference evidence="15" key="1">
    <citation type="submission" date="2018-08" db="EMBL/GenBank/DDBJ databases">
        <authorList>
            <person name="Rossello M."/>
        </authorList>
    </citation>
    <scope>NUCLEOTIDE SEQUENCE [LARGE SCALE GENOMIC DNA]</scope>
    <source>
        <strain evidence="15">cv. Chinese Spring</strain>
    </source>
</reference>
<feature type="repeat" description="WD" evidence="11">
    <location>
        <begin position="684"/>
        <end position="716"/>
    </location>
</feature>
<evidence type="ECO:0000256" key="12">
    <source>
        <dbReference type="PROSITE-ProRule" id="PRU10141"/>
    </source>
</evidence>
<dbReference type="Pfam" id="PF00400">
    <property type="entry name" value="WD40"/>
    <property type="match status" value="4"/>
</dbReference>
<dbReference type="InterPro" id="IPR015943">
    <property type="entry name" value="WD40/YVTN_repeat-like_dom_sf"/>
</dbReference>
<feature type="domain" description="Protein kinase" evidence="13">
    <location>
        <begin position="38"/>
        <end position="332"/>
    </location>
</feature>
<dbReference type="SUPFAM" id="SSF50978">
    <property type="entry name" value="WD40 repeat-like"/>
    <property type="match status" value="2"/>
</dbReference>
<gene>
    <name evidence="15" type="primary">LOC123104856</name>
</gene>
<dbReference type="InterPro" id="IPR020472">
    <property type="entry name" value="WD40_PAC1"/>
</dbReference>
<feature type="repeat" description="WD" evidence="11">
    <location>
        <begin position="1142"/>
        <end position="1185"/>
    </location>
</feature>
<evidence type="ECO:0000256" key="8">
    <source>
        <dbReference type="ARBA" id="ARBA00023329"/>
    </source>
</evidence>
<dbReference type="InterPro" id="IPR050844">
    <property type="entry name" value="Coatomer_complex_subunit"/>
</dbReference>
<dbReference type="Gramene" id="TraesJAG5A03G02723580.1">
    <property type="protein sequence ID" value="TraesJAG5A03G02723580.1"/>
    <property type="gene ID" value="TraesJAG5A03G02723580"/>
</dbReference>
<dbReference type="PROSITE" id="PS00107">
    <property type="entry name" value="PROTEIN_KINASE_ATP"/>
    <property type="match status" value="1"/>
</dbReference>
<dbReference type="InterPro" id="IPR008962">
    <property type="entry name" value="PapD-like_sf"/>
</dbReference>
<dbReference type="PRINTS" id="PR00320">
    <property type="entry name" value="GPROTEINBRPT"/>
</dbReference>
<dbReference type="InterPro" id="IPR019775">
    <property type="entry name" value="WD40_repeat_CS"/>
</dbReference>
<dbReference type="FunFam" id="1.10.510.10:FF:000870">
    <property type="entry name" value="OSJNBa0016N04.16-like protein"/>
    <property type="match status" value="1"/>
</dbReference>
<dbReference type="PANTHER" id="PTHR19876:SF68">
    <property type="entry name" value="COATOMER SUBUNIT BETA'-2"/>
    <property type="match status" value="1"/>
</dbReference>
<evidence type="ECO:0000256" key="9">
    <source>
        <dbReference type="ARBA" id="ARBA00025536"/>
    </source>
</evidence>
<dbReference type="Gramene" id="TraesCS5A03G0884200.1">
    <property type="protein sequence ID" value="TraesCS5A03G0884200.1.CDS"/>
    <property type="gene ID" value="TraesCS5A03G0884200"/>
</dbReference>
<evidence type="ECO:0000313" key="16">
    <source>
        <dbReference type="Proteomes" id="UP000019116"/>
    </source>
</evidence>
<comment type="function">
    <text evidence="9">The coatomer is a cytosolic protein complex that binds to dilysine motifs and reversibly associates with Golgi non-clathrin-coated vesicles, which further mediate biosynthetic protein transport from the ER, via the Golgi up to the trans Golgi network. Coatomer complex is required for budding from Golgi membranes, and is essential for the retrograde Golgi-to-ER transport of dilysine-tagged proteins.</text>
</comment>
<evidence type="ECO:0000256" key="11">
    <source>
        <dbReference type="PROSITE-ProRule" id="PRU00221"/>
    </source>
</evidence>
<dbReference type="Gramene" id="TraesSTA5A03G02713000.1">
    <property type="protein sequence ID" value="TraesSTA5A03G02713000.1"/>
    <property type="gene ID" value="TraesSTA5A03G02713000"/>
</dbReference>
<keyword evidence="16" id="KW-1185">Reference proteome</keyword>
<dbReference type="PROSITE" id="PS00108">
    <property type="entry name" value="PROTEIN_KINASE_ST"/>
    <property type="match status" value="1"/>
</dbReference>
<dbReference type="InterPro" id="IPR000535">
    <property type="entry name" value="MSP_dom"/>
</dbReference>
<dbReference type="InterPro" id="IPR011009">
    <property type="entry name" value="Kinase-like_dom_sf"/>
</dbReference>
<dbReference type="PROSITE" id="PS50011">
    <property type="entry name" value="PROTEIN_KINASE_DOM"/>
    <property type="match status" value="1"/>
</dbReference>